<comment type="subcellular location">
    <subcellularLocation>
        <location evidence="1">Membrane</location>
        <topology evidence="1">Multi-pass membrane protein</topology>
    </subcellularLocation>
</comment>
<keyword evidence="9" id="KW-1185">Reference proteome</keyword>
<comment type="caution">
    <text evidence="8">The sequence shown here is derived from an EMBL/GenBank/DDBJ whole genome shotgun (WGS) entry which is preliminary data.</text>
</comment>
<dbReference type="GO" id="GO:0005384">
    <property type="term" value="F:manganese ion transmembrane transporter activity"/>
    <property type="evidence" value="ECO:0007669"/>
    <property type="project" value="TreeGrafter"/>
</dbReference>
<proteinExistence type="inferred from homology"/>
<evidence type="ECO:0000256" key="4">
    <source>
        <dbReference type="ARBA" id="ARBA00022692"/>
    </source>
</evidence>
<dbReference type="GO" id="GO:0034755">
    <property type="term" value="P:iron ion transmembrane transport"/>
    <property type="evidence" value="ECO:0007669"/>
    <property type="project" value="TreeGrafter"/>
</dbReference>
<evidence type="ECO:0000313" key="8">
    <source>
        <dbReference type="EMBL" id="KAE9603940.1"/>
    </source>
</evidence>
<name>A0A6A5P8U8_LUPAL</name>
<sequence>MLMIMQDACRYFLIESGLALFVAFLINVAIISVSGSICSADNLSEHNVDRCNDLTLNNATFLLKNVLGRSSSTIYAVALLASGQSSSISGTYAGQFIMQSFLDLKMEKWIRNLVTRCIAIAPSLIVSIIGGSSGASQLIVIVSMILSFELPFALIPLLKFSGSSTKMGPHKNSMIITVLSWILGFGIICINVYYLITAFTGWLIHSSLSKVAIVFIGIIAFLLMTVYIGSILYLTFRKDTVQTFIETENDPGI</sequence>
<organism evidence="8 9">
    <name type="scientific">Lupinus albus</name>
    <name type="common">White lupine</name>
    <name type="synonym">Lupinus termis</name>
    <dbReference type="NCBI Taxonomy" id="3870"/>
    <lineage>
        <taxon>Eukaryota</taxon>
        <taxon>Viridiplantae</taxon>
        <taxon>Streptophyta</taxon>
        <taxon>Embryophyta</taxon>
        <taxon>Tracheophyta</taxon>
        <taxon>Spermatophyta</taxon>
        <taxon>Magnoliopsida</taxon>
        <taxon>eudicotyledons</taxon>
        <taxon>Gunneridae</taxon>
        <taxon>Pentapetalae</taxon>
        <taxon>rosids</taxon>
        <taxon>fabids</taxon>
        <taxon>Fabales</taxon>
        <taxon>Fabaceae</taxon>
        <taxon>Papilionoideae</taxon>
        <taxon>50 kb inversion clade</taxon>
        <taxon>genistoids sensu lato</taxon>
        <taxon>core genistoids</taxon>
        <taxon>Genisteae</taxon>
        <taxon>Lupinus</taxon>
    </lineage>
</organism>
<keyword evidence="5" id="KW-1133">Transmembrane helix</keyword>
<evidence type="ECO:0000256" key="6">
    <source>
        <dbReference type="ARBA" id="ARBA00023065"/>
    </source>
</evidence>
<dbReference type="Pfam" id="PF01566">
    <property type="entry name" value="Nramp"/>
    <property type="match status" value="1"/>
</dbReference>
<keyword evidence="6" id="KW-0406">Ion transport</keyword>
<evidence type="ECO:0000256" key="1">
    <source>
        <dbReference type="ARBA" id="ARBA00004141"/>
    </source>
</evidence>
<comment type="similarity">
    <text evidence="2">Belongs to the NRAMP (TC 2.A.55) family.</text>
</comment>
<dbReference type="Proteomes" id="UP000447434">
    <property type="component" value="Chromosome 11"/>
</dbReference>
<dbReference type="GO" id="GO:0005886">
    <property type="term" value="C:plasma membrane"/>
    <property type="evidence" value="ECO:0007669"/>
    <property type="project" value="TreeGrafter"/>
</dbReference>
<evidence type="ECO:0000256" key="7">
    <source>
        <dbReference type="ARBA" id="ARBA00023136"/>
    </source>
</evidence>
<evidence type="ECO:0000256" key="3">
    <source>
        <dbReference type="ARBA" id="ARBA00022448"/>
    </source>
</evidence>
<evidence type="ECO:0000256" key="5">
    <source>
        <dbReference type="ARBA" id="ARBA00022989"/>
    </source>
</evidence>
<dbReference type="PANTHER" id="PTHR11706">
    <property type="entry name" value="SOLUTE CARRIER PROTEIN FAMILY 11 MEMBER"/>
    <property type="match status" value="1"/>
</dbReference>
<keyword evidence="3" id="KW-0813">Transport</keyword>
<evidence type="ECO:0000313" key="9">
    <source>
        <dbReference type="Proteomes" id="UP000447434"/>
    </source>
</evidence>
<dbReference type="EMBL" id="WOCE01000011">
    <property type="protein sequence ID" value="KAE9603940.1"/>
    <property type="molecule type" value="Genomic_DNA"/>
</dbReference>
<keyword evidence="4" id="KW-0812">Transmembrane</keyword>
<dbReference type="InterPro" id="IPR001046">
    <property type="entry name" value="NRAMP_fam"/>
</dbReference>
<accession>A0A6A5P8U8</accession>
<dbReference type="OrthoDB" id="409173at2759"/>
<keyword evidence="7" id="KW-0472">Membrane</keyword>
<gene>
    <name evidence="8" type="ORF">Lalb_Chr11g0066091</name>
</gene>
<dbReference type="GO" id="GO:0015086">
    <property type="term" value="F:cadmium ion transmembrane transporter activity"/>
    <property type="evidence" value="ECO:0007669"/>
    <property type="project" value="TreeGrafter"/>
</dbReference>
<evidence type="ECO:0000256" key="2">
    <source>
        <dbReference type="ARBA" id="ARBA00009965"/>
    </source>
</evidence>
<dbReference type="PANTHER" id="PTHR11706:SF77">
    <property type="entry name" value="METAL TRANSPORTER NRAMP5"/>
    <property type="match status" value="1"/>
</dbReference>
<protein>
    <submittedName>
        <fullName evidence="8">Putative NRAMP family protein</fullName>
    </submittedName>
</protein>
<dbReference type="PRINTS" id="PR00447">
    <property type="entry name" value="NATRESASSCMP"/>
</dbReference>
<reference evidence="9" key="1">
    <citation type="journal article" date="2020" name="Nat. Commun.">
        <title>Genome sequence of the cluster root forming white lupin.</title>
        <authorList>
            <person name="Hufnagel B."/>
            <person name="Marques A."/>
            <person name="Soriano A."/>
            <person name="Marques L."/>
            <person name="Divol F."/>
            <person name="Doumas P."/>
            <person name="Sallet E."/>
            <person name="Mancinotti D."/>
            <person name="Carrere S."/>
            <person name="Marande W."/>
            <person name="Arribat S."/>
            <person name="Keller J."/>
            <person name="Huneau C."/>
            <person name="Blein T."/>
            <person name="Aime D."/>
            <person name="Laguerre M."/>
            <person name="Taylor J."/>
            <person name="Schubert V."/>
            <person name="Nelson M."/>
            <person name="Geu-Flores F."/>
            <person name="Crespi M."/>
            <person name="Gallardo-Guerrero K."/>
            <person name="Delaux P.-M."/>
            <person name="Salse J."/>
            <person name="Berges H."/>
            <person name="Guyot R."/>
            <person name="Gouzy J."/>
            <person name="Peret B."/>
        </authorList>
    </citation>
    <scope>NUCLEOTIDE SEQUENCE [LARGE SCALE GENOMIC DNA]</scope>
    <source>
        <strain evidence="9">cv. Amiga</strain>
    </source>
</reference>
<dbReference type="AlphaFoldDB" id="A0A6A5P8U8"/>